<accession>A0A0U2Q5V4</accession>
<reference evidence="2" key="1">
    <citation type="submission" date="2016-01" db="EMBL/GenBank/DDBJ databases">
        <title>Complete genome of Planococcus rifietoensis type strain M8.</title>
        <authorList>
            <person name="See-Too W.S."/>
        </authorList>
    </citation>
    <scope>NUCLEOTIDE SEQUENCE [LARGE SCALE GENOMIC DNA]</scope>
    <source>
        <strain evidence="2">M8</strain>
    </source>
</reference>
<dbReference type="KEGG" id="prt:AUC31_00825"/>
<dbReference type="Proteomes" id="UP000067683">
    <property type="component" value="Chromosome"/>
</dbReference>
<dbReference type="InterPro" id="IPR048427">
    <property type="entry name" value="YpoC"/>
</dbReference>
<evidence type="ECO:0000259" key="1">
    <source>
        <dbReference type="Pfam" id="PF21747"/>
    </source>
</evidence>
<protein>
    <recommendedName>
        <fullName evidence="1">YpoC-like domain-containing protein</fullName>
    </recommendedName>
</protein>
<feature type="domain" description="YpoC-like" evidence="1">
    <location>
        <begin position="10"/>
        <end position="105"/>
    </location>
</feature>
<gene>
    <name evidence="2" type="ORF">AUC31_00825</name>
</gene>
<dbReference type="OrthoDB" id="2360594at2"/>
<keyword evidence="3" id="KW-1185">Reference proteome</keyword>
<dbReference type="Pfam" id="PF21747">
    <property type="entry name" value="YpoC"/>
    <property type="match status" value="1"/>
</dbReference>
<evidence type="ECO:0000313" key="2">
    <source>
        <dbReference type="EMBL" id="ALS73878.1"/>
    </source>
</evidence>
<dbReference type="RefSeq" id="WP_058380587.1">
    <property type="nucleotide sequence ID" value="NZ_CP013659.2"/>
</dbReference>
<dbReference type="AlphaFoldDB" id="A0A0U2Q5V4"/>
<organism evidence="2 3">
    <name type="scientific">Planococcus rifietoensis</name>
    <dbReference type="NCBI Taxonomy" id="200991"/>
    <lineage>
        <taxon>Bacteria</taxon>
        <taxon>Bacillati</taxon>
        <taxon>Bacillota</taxon>
        <taxon>Bacilli</taxon>
        <taxon>Bacillales</taxon>
        <taxon>Caryophanaceae</taxon>
        <taxon>Planococcus</taxon>
    </lineage>
</organism>
<dbReference type="STRING" id="200991.AUC31_00825"/>
<proteinExistence type="predicted"/>
<evidence type="ECO:0000313" key="3">
    <source>
        <dbReference type="Proteomes" id="UP000067683"/>
    </source>
</evidence>
<dbReference type="EMBL" id="CP013659">
    <property type="protein sequence ID" value="ALS73878.1"/>
    <property type="molecule type" value="Genomic_DNA"/>
</dbReference>
<name>A0A0U2Q5V4_9BACL</name>
<sequence length="110" mass="12649">MMLSRKSIDQAVSPFYEDWANVGHEIQSCFQRQAGDCRELIEHGYQIYEALRTTLDEMFGNTAPSPLNENERLEFVRNSKSAHAASRQLEQLFGELKKKIARIKIGYPAE</sequence>